<evidence type="ECO:0000256" key="1">
    <source>
        <dbReference type="SAM" id="Phobius"/>
    </source>
</evidence>
<proteinExistence type="predicted"/>
<feature type="transmembrane region" description="Helical" evidence="1">
    <location>
        <begin position="71"/>
        <end position="90"/>
    </location>
</feature>
<dbReference type="AlphaFoldDB" id="A0A2H1VS41"/>
<gene>
    <name evidence="2" type="ORF">SFRICE_031604</name>
</gene>
<reference evidence="2" key="1">
    <citation type="submission" date="2016-07" db="EMBL/GenBank/DDBJ databases">
        <authorList>
            <person name="Bretaudeau A."/>
        </authorList>
    </citation>
    <scope>NUCLEOTIDE SEQUENCE</scope>
    <source>
        <strain evidence="2">Rice</strain>
        <tissue evidence="2">Whole body</tissue>
    </source>
</reference>
<keyword evidence="1" id="KW-0812">Transmembrane</keyword>
<name>A0A2H1VS41_SPOFR</name>
<dbReference type="EMBL" id="ODYU01004127">
    <property type="protein sequence ID" value="SOQ43673.1"/>
    <property type="molecule type" value="Genomic_DNA"/>
</dbReference>
<accession>A0A2H1VS41</accession>
<evidence type="ECO:0000313" key="2">
    <source>
        <dbReference type="EMBL" id="SOQ43673.1"/>
    </source>
</evidence>
<organism evidence="2">
    <name type="scientific">Spodoptera frugiperda</name>
    <name type="common">Fall armyworm</name>
    <dbReference type="NCBI Taxonomy" id="7108"/>
    <lineage>
        <taxon>Eukaryota</taxon>
        <taxon>Metazoa</taxon>
        <taxon>Ecdysozoa</taxon>
        <taxon>Arthropoda</taxon>
        <taxon>Hexapoda</taxon>
        <taxon>Insecta</taxon>
        <taxon>Pterygota</taxon>
        <taxon>Neoptera</taxon>
        <taxon>Endopterygota</taxon>
        <taxon>Lepidoptera</taxon>
        <taxon>Glossata</taxon>
        <taxon>Ditrysia</taxon>
        <taxon>Noctuoidea</taxon>
        <taxon>Noctuidae</taxon>
        <taxon>Amphipyrinae</taxon>
        <taxon>Spodoptera</taxon>
    </lineage>
</organism>
<keyword evidence="1" id="KW-0472">Membrane</keyword>
<keyword evidence="1" id="KW-1133">Transmembrane helix</keyword>
<sequence>MLPELQLKAGEGTGHNLINDQTELTDGKQSLPPTPIRHLKYQGRLQMGITWVSIRLDSFNRSLPLFPCSPLILEVIITFVAIISVVATRLDLARLPKRMK</sequence>
<protein>
    <submittedName>
        <fullName evidence="2">SFRICE_031604</fullName>
    </submittedName>
</protein>